<dbReference type="GO" id="GO:0008270">
    <property type="term" value="F:zinc ion binding"/>
    <property type="evidence" value="ECO:0007669"/>
    <property type="project" value="TreeGrafter"/>
</dbReference>
<keyword evidence="3" id="KW-0378">Hydrolase</keyword>
<name>A0A090QPE9_9GAMM</name>
<dbReference type="Gene3D" id="3.40.140.10">
    <property type="entry name" value="Cytidine Deaminase, domain 2"/>
    <property type="match status" value="1"/>
</dbReference>
<comment type="caution">
    <text evidence="3">The sequence shown here is derived from an EMBL/GenBank/DDBJ whole genome shotgun (WGS) entry which is preliminary data.</text>
</comment>
<dbReference type="InterPro" id="IPR050202">
    <property type="entry name" value="Cyt/Deoxycyt_deaminase"/>
</dbReference>
<evidence type="ECO:0000259" key="2">
    <source>
        <dbReference type="PROSITE" id="PS51747"/>
    </source>
</evidence>
<dbReference type="GO" id="GO:0055086">
    <property type="term" value="P:nucleobase-containing small molecule metabolic process"/>
    <property type="evidence" value="ECO:0007669"/>
    <property type="project" value="UniProtKB-ARBA"/>
</dbReference>
<dbReference type="InterPro" id="IPR002125">
    <property type="entry name" value="CMP_dCMP_dom"/>
</dbReference>
<dbReference type="eggNOG" id="COG0295">
    <property type="taxonomic scope" value="Bacteria"/>
</dbReference>
<reference evidence="3 4" key="1">
    <citation type="journal article" date="2014" name="Genome Announc.">
        <title>Draft Genome Sequences of Two Vibrionaceae Species, Vibrio ponticus C121 and Photobacterium aphoticum C119, Isolated as Coral Reef Microbiota.</title>
        <authorList>
            <person name="Al-saari N."/>
            <person name="Meirelles P.M."/>
            <person name="Mino S."/>
            <person name="Suda W."/>
            <person name="Oshima K."/>
            <person name="Hattori M."/>
            <person name="Ohkuma M."/>
            <person name="Thompson F.L."/>
            <person name="Gomez-Gil B."/>
            <person name="Sawabe T."/>
            <person name="Sawabe T."/>
        </authorList>
    </citation>
    <scope>NUCLEOTIDE SEQUENCE [LARGE SCALE GENOMIC DNA]</scope>
    <source>
        <strain evidence="3 4">JCM 19237</strain>
    </source>
</reference>
<accession>A0A090QPE9</accession>
<proteinExistence type="inferred from homology"/>
<evidence type="ECO:0000313" key="4">
    <source>
        <dbReference type="Proteomes" id="UP000029227"/>
    </source>
</evidence>
<dbReference type="PANTHER" id="PTHR11644">
    <property type="entry name" value="CYTIDINE DEAMINASE"/>
    <property type="match status" value="1"/>
</dbReference>
<protein>
    <submittedName>
        <fullName evidence="3">Cytidine deaminase</fullName>
        <ecNumber evidence="3">3.5.4.5</ecNumber>
    </submittedName>
</protein>
<dbReference type="GO" id="GO:0005829">
    <property type="term" value="C:cytosol"/>
    <property type="evidence" value="ECO:0007669"/>
    <property type="project" value="TreeGrafter"/>
</dbReference>
<dbReference type="NCBIfam" id="NF006537">
    <property type="entry name" value="PRK09027.1"/>
    <property type="match status" value="1"/>
</dbReference>
<dbReference type="GO" id="GO:0072527">
    <property type="term" value="P:pyrimidine-containing compound metabolic process"/>
    <property type="evidence" value="ECO:0007669"/>
    <property type="project" value="UniProtKB-ARBA"/>
</dbReference>
<dbReference type="Proteomes" id="UP000029227">
    <property type="component" value="Unassembled WGS sequence"/>
</dbReference>
<dbReference type="GO" id="GO:0004126">
    <property type="term" value="F:cytidine deaminase activity"/>
    <property type="evidence" value="ECO:0007669"/>
    <property type="project" value="UniProtKB-EC"/>
</dbReference>
<feature type="domain" description="CMP/dCMP-type deaminase" evidence="2">
    <location>
        <begin position="48"/>
        <end position="135"/>
    </location>
</feature>
<gene>
    <name evidence="3" type="ORF">JCM19237_6593</name>
</gene>
<dbReference type="SUPFAM" id="SSF53927">
    <property type="entry name" value="Cytidine deaminase-like"/>
    <property type="match status" value="1"/>
</dbReference>
<dbReference type="PANTHER" id="PTHR11644:SF2">
    <property type="entry name" value="CYTIDINE DEAMINASE"/>
    <property type="match status" value="1"/>
</dbReference>
<sequence length="135" mass="14109">MHTKVKDALGALPADIAAAIKPVLEADNFDATLSPEVFAELLSKTQLSDSELRVALLPLAAAYSVAPISNFYVGAIVRGLSGTLYFGANMEFVGTSLAQSVHAEQSAISHAWLKGETGVKDITINYSLVATVASS</sequence>
<organism evidence="3 4">
    <name type="scientific">Photobacterium aphoticum</name>
    <dbReference type="NCBI Taxonomy" id="754436"/>
    <lineage>
        <taxon>Bacteria</taxon>
        <taxon>Pseudomonadati</taxon>
        <taxon>Pseudomonadota</taxon>
        <taxon>Gammaproteobacteria</taxon>
        <taxon>Vibrionales</taxon>
        <taxon>Vibrionaceae</taxon>
        <taxon>Photobacterium</taxon>
    </lineage>
</organism>
<comment type="similarity">
    <text evidence="1">Belongs to the cytidine and deoxycytidylate deaminase family.</text>
</comment>
<dbReference type="STRING" id="754436.JCM19237_6593"/>
<evidence type="ECO:0000313" key="3">
    <source>
        <dbReference type="EMBL" id="GAL03699.1"/>
    </source>
</evidence>
<dbReference type="PROSITE" id="PS51747">
    <property type="entry name" value="CYT_DCMP_DEAMINASES_2"/>
    <property type="match status" value="1"/>
</dbReference>
<dbReference type="InterPro" id="IPR016193">
    <property type="entry name" value="Cytidine_deaminase-like"/>
</dbReference>
<dbReference type="EC" id="3.5.4.5" evidence="3"/>
<dbReference type="EMBL" id="BBMN01000002">
    <property type="protein sequence ID" value="GAL03699.1"/>
    <property type="molecule type" value="Genomic_DNA"/>
</dbReference>
<dbReference type="AlphaFoldDB" id="A0A090QPE9"/>
<evidence type="ECO:0000256" key="1">
    <source>
        <dbReference type="ARBA" id="ARBA00006576"/>
    </source>
</evidence>
<dbReference type="CDD" id="cd01283">
    <property type="entry name" value="cytidine_deaminase"/>
    <property type="match status" value="1"/>
</dbReference>
<dbReference type="Pfam" id="PF00383">
    <property type="entry name" value="dCMP_cyt_deam_1"/>
    <property type="match status" value="1"/>
</dbReference>